<proteinExistence type="predicted"/>
<dbReference type="OrthoDB" id="6105685at2759"/>
<comment type="caution">
    <text evidence="3">The sequence shown here is derived from an EMBL/GenBank/DDBJ whole genome shotgun (WGS) entry which is preliminary data.</text>
</comment>
<evidence type="ECO:0000313" key="3">
    <source>
        <dbReference type="EMBL" id="CAG2221327.1"/>
    </source>
</evidence>
<sequence>MEKQAGKGDGNANGDCSDDDLLKGSDDAVNVVKSPKHTSSIQLDLPYKTYNIFIGTIVSFIGVMVTVLMLFVISNDDQKNVFQLTKDISRISNQLEILSKEKNSHSSKTDGQPTCENINNSYLYYALQEENRKLKDELQKTKSRKDDQKYLFQLSKDVSRIWNQLESLLSKVDSHNSRPDGPQTCDKINTSYLYYAIQKENIRLKDELKITKSRKDDQKNGCQLTKDMSRISNQLEGLSSKIDSHRSKPDGQQTCEKTNTNYLNYAFQEENKRLKDELQKTKSRKDSIKCEDTNDKPNQQEGREEPYKFSCNSVKSSNNMNGWVVANRSLSFGSSDHFNIKIQFRLLYPEISDNGKILFEFGLTTLADCLIPNYPAIIVRGQRCEKEPGMCLYVKDNVLTKLEDHVFDQMSDYIQGQLTLGLHKSYFVLMSNQKNIYISNMLNISSKVELWPVFGFYNTHLINISQTIFSENKISFNRTTVDPHFFVSEDNSTISNCNLRSKRTSHTRWEETSKFIKMIALVERHSNTELMTPGMEQTTIIYFNDLIEENSQ</sequence>
<evidence type="ECO:0000256" key="1">
    <source>
        <dbReference type="SAM" id="MobiDB-lite"/>
    </source>
</evidence>
<dbReference type="AlphaFoldDB" id="A0A8S3SI01"/>
<keyword evidence="2" id="KW-1133">Transmembrane helix</keyword>
<keyword evidence="2" id="KW-0472">Membrane</keyword>
<reference evidence="3" key="1">
    <citation type="submission" date="2021-03" db="EMBL/GenBank/DDBJ databases">
        <authorList>
            <person name="Bekaert M."/>
        </authorList>
    </citation>
    <scope>NUCLEOTIDE SEQUENCE</scope>
</reference>
<dbReference type="Proteomes" id="UP000683360">
    <property type="component" value="Unassembled WGS sequence"/>
</dbReference>
<feature type="compositionally biased region" description="Basic and acidic residues" evidence="1">
    <location>
        <begin position="276"/>
        <end position="295"/>
    </location>
</feature>
<feature type="region of interest" description="Disordered" evidence="1">
    <location>
        <begin position="276"/>
        <end position="307"/>
    </location>
</feature>
<evidence type="ECO:0000313" key="4">
    <source>
        <dbReference type="Proteomes" id="UP000683360"/>
    </source>
</evidence>
<keyword evidence="2" id="KW-0812">Transmembrane</keyword>
<organism evidence="3 4">
    <name type="scientific">Mytilus edulis</name>
    <name type="common">Blue mussel</name>
    <dbReference type="NCBI Taxonomy" id="6550"/>
    <lineage>
        <taxon>Eukaryota</taxon>
        <taxon>Metazoa</taxon>
        <taxon>Spiralia</taxon>
        <taxon>Lophotrochozoa</taxon>
        <taxon>Mollusca</taxon>
        <taxon>Bivalvia</taxon>
        <taxon>Autobranchia</taxon>
        <taxon>Pteriomorphia</taxon>
        <taxon>Mytilida</taxon>
        <taxon>Mytiloidea</taxon>
        <taxon>Mytilidae</taxon>
        <taxon>Mytilinae</taxon>
        <taxon>Mytilus</taxon>
    </lineage>
</organism>
<feature type="transmembrane region" description="Helical" evidence="2">
    <location>
        <begin position="52"/>
        <end position="73"/>
    </location>
</feature>
<evidence type="ECO:0000256" key="2">
    <source>
        <dbReference type="SAM" id="Phobius"/>
    </source>
</evidence>
<gene>
    <name evidence="3" type="ORF">MEDL_34719</name>
</gene>
<accession>A0A8S3SI01</accession>
<protein>
    <submittedName>
        <fullName evidence="3">Uncharacterized protein</fullName>
    </submittedName>
</protein>
<dbReference type="EMBL" id="CAJPWZ010001680">
    <property type="protein sequence ID" value="CAG2221327.1"/>
    <property type="molecule type" value="Genomic_DNA"/>
</dbReference>
<name>A0A8S3SI01_MYTED</name>
<keyword evidence="4" id="KW-1185">Reference proteome</keyword>